<dbReference type="RefSeq" id="XP_009854755.1">
    <property type="nucleotide sequence ID" value="XM_009856453.1"/>
</dbReference>
<dbReference type="EMBL" id="GL891307">
    <property type="protein sequence ID" value="EGO54852.1"/>
    <property type="molecule type" value="Genomic_DNA"/>
</dbReference>
<dbReference type="GeneID" id="20826213"/>
<accession>F8MW04</accession>
<evidence type="ECO:0000313" key="2">
    <source>
        <dbReference type="Proteomes" id="UP000008065"/>
    </source>
</evidence>
<keyword evidence="2" id="KW-1185">Reference proteome</keyword>
<dbReference type="HOGENOM" id="CLU_167724_0_0_1"/>
<reference evidence="2" key="1">
    <citation type="journal article" date="2011" name="Genetics">
        <title>Massive changes in genome architecture accompany the transition to self-fertility in the filamentous fungus Neurospora tetrasperma.</title>
        <authorList>
            <person name="Ellison C.E."/>
            <person name="Stajich J.E."/>
            <person name="Jacobson D.J."/>
            <person name="Natvig D.O."/>
            <person name="Lapidus A."/>
            <person name="Foster B."/>
            <person name="Aerts A."/>
            <person name="Riley R."/>
            <person name="Lindquist E.A."/>
            <person name="Grigoriev I.V."/>
            <person name="Taylor J.W."/>
        </authorList>
    </citation>
    <scope>NUCLEOTIDE SEQUENCE [LARGE SCALE GENOMIC DNA]</scope>
    <source>
        <strain evidence="2">FGSC 2508 / P0657</strain>
    </source>
</reference>
<sequence>MEELNDNPPGMPSSPFPVPYKDLPLKLQASRHFLQSCFMSAFGDRRHAKNRGRQRYGPVTLYEIETQLLLSPIVFNAVKLCDLLDISFFAGNVSGGQIGVPVNTEDDVDGLANIFNDA</sequence>
<dbReference type="AlphaFoldDB" id="F8MW04"/>
<dbReference type="VEuPathDB" id="FungiDB:NEUTE1DRAFT_141126"/>
<dbReference type="PANTHER" id="PTHR40781">
    <property type="match status" value="1"/>
</dbReference>
<proteinExistence type="predicted"/>
<organism evidence="1 2">
    <name type="scientific">Neurospora tetrasperma (strain FGSC 2508 / ATCC MYA-4615 / P0657)</name>
    <dbReference type="NCBI Taxonomy" id="510951"/>
    <lineage>
        <taxon>Eukaryota</taxon>
        <taxon>Fungi</taxon>
        <taxon>Dikarya</taxon>
        <taxon>Ascomycota</taxon>
        <taxon>Pezizomycotina</taxon>
        <taxon>Sordariomycetes</taxon>
        <taxon>Sordariomycetidae</taxon>
        <taxon>Sordariales</taxon>
        <taxon>Sordariaceae</taxon>
        <taxon>Neurospora</taxon>
    </lineage>
</organism>
<protein>
    <submittedName>
        <fullName evidence="1">Uncharacterized protein</fullName>
    </submittedName>
</protein>
<dbReference type="PANTHER" id="PTHR40781:SF1">
    <property type="match status" value="1"/>
</dbReference>
<name>F8MW04_NEUT8</name>
<dbReference type="Proteomes" id="UP000008065">
    <property type="component" value="Unassembled WGS sequence"/>
</dbReference>
<dbReference type="KEGG" id="nte:NEUTE1DRAFT141126"/>
<gene>
    <name evidence="1" type="ORF">NEUTE1DRAFT_141126</name>
</gene>
<evidence type="ECO:0000313" key="1">
    <source>
        <dbReference type="EMBL" id="EGO54852.1"/>
    </source>
</evidence>